<gene>
    <name evidence="2" type="ORF">MRS75_09765</name>
</gene>
<feature type="region of interest" description="Disordered" evidence="1">
    <location>
        <begin position="1"/>
        <end position="96"/>
    </location>
</feature>
<dbReference type="EMBL" id="JALDYZ010000004">
    <property type="protein sequence ID" value="MDI7922371.1"/>
    <property type="molecule type" value="Genomic_DNA"/>
</dbReference>
<dbReference type="RefSeq" id="WP_311786717.1">
    <property type="nucleotide sequence ID" value="NZ_JALDYY010000005.1"/>
</dbReference>
<keyword evidence="3" id="KW-1185">Reference proteome</keyword>
<evidence type="ECO:0000313" key="3">
    <source>
        <dbReference type="Proteomes" id="UP001161580"/>
    </source>
</evidence>
<evidence type="ECO:0000313" key="2">
    <source>
        <dbReference type="EMBL" id="MDI7922371.1"/>
    </source>
</evidence>
<proteinExistence type="predicted"/>
<sequence length="96" mass="10150">MTDKSKNRPPEADAIGQRQSARPAVTGSADSSERNAAAPAPGRTLAQPTAADQRKARAAAKLRENLMKRKQQVRARRAGKADETVGLPAAKSDESS</sequence>
<protein>
    <submittedName>
        <fullName evidence="2">Uncharacterized protein</fullName>
    </submittedName>
</protein>
<name>A0AAE3QFG8_9HYPH</name>
<feature type="compositionally biased region" description="Basic residues" evidence="1">
    <location>
        <begin position="68"/>
        <end position="78"/>
    </location>
</feature>
<organism evidence="2 3">
    <name type="scientific">Ferirhizobium litorale</name>
    <dbReference type="NCBI Taxonomy" id="2927786"/>
    <lineage>
        <taxon>Bacteria</taxon>
        <taxon>Pseudomonadati</taxon>
        <taxon>Pseudomonadota</taxon>
        <taxon>Alphaproteobacteria</taxon>
        <taxon>Hyphomicrobiales</taxon>
        <taxon>Rhizobiaceae</taxon>
        <taxon>Ferirhizobium</taxon>
    </lineage>
</organism>
<accession>A0AAE3QFG8</accession>
<dbReference type="Proteomes" id="UP001161580">
    <property type="component" value="Unassembled WGS sequence"/>
</dbReference>
<dbReference type="AlphaFoldDB" id="A0AAE3QFG8"/>
<feature type="compositionally biased region" description="Basic and acidic residues" evidence="1">
    <location>
        <begin position="1"/>
        <end position="11"/>
    </location>
</feature>
<reference evidence="2" key="1">
    <citation type="submission" date="2022-03" db="EMBL/GenBank/DDBJ databases">
        <title>Fererhizobium litorale gen. nov., sp. nov., isolated from sandy sediments of the Sea of Japan seashore.</title>
        <authorList>
            <person name="Romanenko L."/>
            <person name="Kurilenko V."/>
            <person name="Otstavnykh N."/>
            <person name="Svetashev V."/>
            <person name="Tekutyeva L."/>
            <person name="Isaeva M."/>
            <person name="Mikhailov V."/>
        </authorList>
    </citation>
    <scope>NUCLEOTIDE SEQUENCE</scope>
    <source>
        <strain evidence="2">KMM 9576</strain>
    </source>
</reference>
<comment type="caution">
    <text evidence="2">The sequence shown here is derived from an EMBL/GenBank/DDBJ whole genome shotgun (WGS) entry which is preliminary data.</text>
</comment>
<evidence type="ECO:0000256" key="1">
    <source>
        <dbReference type="SAM" id="MobiDB-lite"/>
    </source>
</evidence>